<keyword evidence="2" id="KW-1185">Reference proteome</keyword>
<protein>
    <recommendedName>
        <fullName evidence="3">Integrase</fullName>
    </recommendedName>
</protein>
<gene>
    <name evidence="1" type="ORF">VXC91_14765</name>
</gene>
<name>A0ABU7FGH1_9ACTN</name>
<dbReference type="RefSeq" id="WP_329507695.1">
    <property type="nucleotide sequence ID" value="NZ_BAAAYZ010000205.1"/>
</dbReference>
<sequence>MLELNRVDMAKARIDQGGFPRRYIYMDELTHRVLSDWMRERHERWPRTQNPYLLVSNRSATDYRRPPITEAHLHRLLQRLGGLHATQLRIDRVLDEAHETADPVRIMRLFGLSSTTAMNYVATAHPEKGVSIRK</sequence>
<dbReference type="Proteomes" id="UP001333996">
    <property type="component" value="Unassembled WGS sequence"/>
</dbReference>
<evidence type="ECO:0008006" key="3">
    <source>
        <dbReference type="Google" id="ProtNLM"/>
    </source>
</evidence>
<organism evidence="1 2">
    <name type="scientific">Streptomyces chiangmaiensis</name>
    <dbReference type="NCBI Taxonomy" id="766497"/>
    <lineage>
        <taxon>Bacteria</taxon>
        <taxon>Bacillati</taxon>
        <taxon>Actinomycetota</taxon>
        <taxon>Actinomycetes</taxon>
        <taxon>Kitasatosporales</taxon>
        <taxon>Streptomycetaceae</taxon>
        <taxon>Streptomyces</taxon>
    </lineage>
</organism>
<accession>A0ABU7FGH1</accession>
<dbReference type="EMBL" id="JAYWVC010000039">
    <property type="protein sequence ID" value="MED7823212.1"/>
    <property type="molecule type" value="Genomic_DNA"/>
</dbReference>
<proteinExistence type="predicted"/>
<comment type="caution">
    <text evidence="1">The sequence shown here is derived from an EMBL/GenBank/DDBJ whole genome shotgun (WGS) entry which is preliminary data.</text>
</comment>
<dbReference type="InterPro" id="IPR011010">
    <property type="entry name" value="DNA_brk_join_enz"/>
</dbReference>
<evidence type="ECO:0000313" key="1">
    <source>
        <dbReference type="EMBL" id="MED7823212.1"/>
    </source>
</evidence>
<reference evidence="1" key="1">
    <citation type="submission" date="2024-01" db="EMBL/GenBank/DDBJ databases">
        <title>First draft genome sequence data of TA4-1, the type strain of Gram-positive actinobacterium Streptomyces chiangmaiensis.</title>
        <authorList>
            <person name="Yasawong M."/>
            <person name="Nantapong N."/>
        </authorList>
    </citation>
    <scope>NUCLEOTIDE SEQUENCE</scope>
    <source>
        <strain evidence="1">TA4-1</strain>
    </source>
</reference>
<dbReference type="SUPFAM" id="SSF56349">
    <property type="entry name" value="DNA breaking-rejoining enzymes"/>
    <property type="match status" value="1"/>
</dbReference>
<evidence type="ECO:0000313" key="2">
    <source>
        <dbReference type="Proteomes" id="UP001333996"/>
    </source>
</evidence>